<keyword evidence="2 6" id="KW-0949">S-adenosyl-L-methionine</keyword>
<keyword evidence="1 6" id="KW-0004">4Fe-4S</keyword>
<evidence type="ECO:0000256" key="3">
    <source>
        <dbReference type="ARBA" id="ARBA00022723"/>
    </source>
</evidence>
<dbReference type="EC" id="1.21.98.1" evidence="6"/>
<comment type="pathway">
    <text evidence="6">Quinol/quinone metabolism; menaquinone biosynthesis.</text>
</comment>
<dbReference type="PANTHER" id="PTHR43076:SF1">
    <property type="entry name" value="LIPOYL SYNTHASE 2"/>
    <property type="match status" value="1"/>
</dbReference>
<dbReference type="NCBIfam" id="TIGR03699">
    <property type="entry name" value="menaquin_MqnC"/>
    <property type="match status" value="1"/>
</dbReference>
<dbReference type="InterPro" id="IPR013785">
    <property type="entry name" value="Aldolase_TIM"/>
</dbReference>
<comment type="similarity">
    <text evidence="6">Belongs to the radical SAM superfamily. MqnC family.</text>
</comment>
<gene>
    <name evidence="6 8" type="primary">mqnC</name>
    <name evidence="8" type="ORF">J8C06_12390</name>
</gene>
<sequence>MSDFSTRLERLYQGERPPASEWLDVIYHAPLEALLDWADRLRADLHPDNVVTYIIDRNVNYSNVCTSVCTFCAFYRKPGDPEGYVHDYETLFRKVEETLALGGSGILMQGGLHPDLKLDWYEELLRQFKARYRIHLHCFSPPEILNFSRVNGLSVREVLQRLRAAGLDSIPGGGGEILVDEIRMRRRTECTSQEWLSIMATAHELGIPTTATMMYGMGETDLHRLEHLRKLYELQERTHGFIAFIPWTLQPDSVPIGKIFPDRIAPEIYLRWFAAARLYLRNIPNLQVSWLTQGFDVARRALRGGANDMGSIMIEENVVSAAGAKYRADEARLVSVIREAGFIPCKRNAAYQRLETPVLAGAAA</sequence>
<dbReference type="NCBIfam" id="TIGR00423">
    <property type="entry name" value="CofH family radical SAM protein"/>
    <property type="match status" value="1"/>
</dbReference>
<dbReference type="Gene3D" id="3.20.20.70">
    <property type="entry name" value="Aldolase class I"/>
    <property type="match status" value="1"/>
</dbReference>
<comment type="cofactor">
    <cofactor evidence="6">
        <name>[4Fe-4S] cluster</name>
        <dbReference type="ChEBI" id="CHEBI:49883"/>
    </cofactor>
    <text evidence="6">Binds 1 [4Fe-4S] cluster. The cluster is coordinated with 3 cysteines and an exchangeable S-adenosyl-L-methionine.</text>
</comment>
<feature type="binding site" evidence="6">
    <location>
        <position position="65"/>
    </location>
    <ligand>
        <name>[4Fe-4S] cluster</name>
        <dbReference type="ChEBI" id="CHEBI:49883"/>
        <note>4Fe-4S-S-AdoMet</note>
    </ligand>
</feature>
<name>A0ABX8BHL1_9BACT</name>
<dbReference type="InterPro" id="IPR058240">
    <property type="entry name" value="rSAM_sf"/>
</dbReference>
<accession>A0ABX8BHL1</accession>
<dbReference type="InterPro" id="IPR045567">
    <property type="entry name" value="CofH/MnqC-like_C"/>
</dbReference>
<feature type="domain" description="Radical SAM core" evidence="7">
    <location>
        <begin position="51"/>
        <end position="284"/>
    </location>
</feature>
<keyword evidence="6" id="KW-0560">Oxidoreductase</keyword>
<organism evidence="8 9">
    <name type="scientific">Chloracidobacterium validum</name>
    <dbReference type="NCBI Taxonomy" id="2821543"/>
    <lineage>
        <taxon>Bacteria</taxon>
        <taxon>Pseudomonadati</taxon>
        <taxon>Acidobacteriota</taxon>
        <taxon>Terriglobia</taxon>
        <taxon>Terriglobales</taxon>
        <taxon>Acidobacteriaceae</taxon>
        <taxon>Chloracidobacterium</taxon>
    </lineage>
</organism>
<dbReference type="EMBL" id="CP072649">
    <property type="protein sequence ID" value="QUW04575.1"/>
    <property type="molecule type" value="Genomic_DNA"/>
</dbReference>
<evidence type="ECO:0000256" key="1">
    <source>
        <dbReference type="ARBA" id="ARBA00022485"/>
    </source>
</evidence>
<reference evidence="8 9" key="1">
    <citation type="submission" date="2021-03" db="EMBL/GenBank/DDBJ databases">
        <title>Genomic and phenotypic characterization of Chloracidobacterium isolates provides evidence for multiple species.</title>
        <authorList>
            <person name="Saini M.K."/>
            <person name="Costas A.M.G."/>
            <person name="Tank M."/>
            <person name="Bryant D.A."/>
        </authorList>
    </citation>
    <scope>NUCLEOTIDE SEQUENCE [LARGE SCALE GENOMIC DNA]</scope>
    <source>
        <strain evidence="8 9">BV2-C</strain>
    </source>
</reference>
<dbReference type="InterPro" id="IPR006638">
    <property type="entry name" value="Elp3/MiaA/NifB-like_rSAM"/>
</dbReference>
<dbReference type="Pfam" id="PF19288">
    <property type="entry name" value="CofH_C"/>
    <property type="match status" value="1"/>
</dbReference>
<dbReference type="PANTHER" id="PTHR43076">
    <property type="entry name" value="FO SYNTHASE (COFH)"/>
    <property type="match status" value="1"/>
</dbReference>
<dbReference type="InterPro" id="IPR034405">
    <property type="entry name" value="F420"/>
</dbReference>
<dbReference type="PROSITE" id="PS51918">
    <property type="entry name" value="RADICAL_SAM"/>
    <property type="match status" value="1"/>
</dbReference>
<evidence type="ECO:0000313" key="9">
    <source>
        <dbReference type="Proteomes" id="UP000676506"/>
    </source>
</evidence>
<comment type="function">
    <text evidence="6">Radical SAM enzyme that catalyzes the cyclization of dehypoxanthine futalosine (DHFL) into cyclic dehypoxanthine futalosine (CDHFL), a step in the biosynthesis of menaquinone (MK, vitamin K2).</text>
</comment>
<proteinExistence type="inferred from homology"/>
<dbReference type="Proteomes" id="UP000676506">
    <property type="component" value="Chromosome 2"/>
</dbReference>
<dbReference type="InterPro" id="IPR022431">
    <property type="entry name" value="Cyclic_DHFL_synthase_mqnC"/>
</dbReference>
<evidence type="ECO:0000256" key="6">
    <source>
        <dbReference type="HAMAP-Rule" id="MF_00992"/>
    </source>
</evidence>
<dbReference type="CDD" id="cd01335">
    <property type="entry name" value="Radical_SAM"/>
    <property type="match status" value="1"/>
</dbReference>
<dbReference type="SFLD" id="SFLDG01389">
    <property type="entry name" value="menaquinone_synthsis_involved"/>
    <property type="match status" value="1"/>
</dbReference>
<keyword evidence="6" id="KW-0474">Menaquinone biosynthesis</keyword>
<keyword evidence="4 6" id="KW-0408">Iron</keyword>
<keyword evidence="9" id="KW-1185">Reference proteome</keyword>
<dbReference type="PIRSF" id="PIRSF004762">
    <property type="entry name" value="CHP00423"/>
    <property type="match status" value="1"/>
</dbReference>
<comment type="catalytic activity">
    <reaction evidence="6">
        <text>dehypoxanthine futalosine + S-adenosyl-L-methionine = cyclic dehypoxanthinylfutalosinate + 5'-deoxyadenosine + L-methionine + H(+)</text>
        <dbReference type="Rhea" id="RHEA:33083"/>
        <dbReference type="ChEBI" id="CHEBI:15378"/>
        <dbReference type="ChEBI" id="CHEBI:17319"/>
        <dbReference type="ChEBI" id="CHEBI:57844"/>
        <dbReference type="ChEBI" id="CHEBI:58864"/>
        <dbReference type="ChEBI" id="CHEBI:59789"/>
        <dbReference type="ChEBI" id="CHEBI:64270"/>
        <dbReference type="EC" id="1.21.98.1"/>
    </reaction>
</comment>
<evidence type="ECO:0000313" key="8">
    <source>
        <dbReference type="EMBL" id="QUW04575.1"/>
    </source>
</evidence>
<evidence type="ECO:0000256" key="4">
    <source>
        <dbReference type="ARBA" id="ARBA00023004"/>
    </source>
</evidence>
<feature type="binding site" evidence="6">
    <location>
        <position position="69"/>
    </location>
    <ligand>
        <name>[4Fe-4S] cluster</name>
        <dbReference type="ChEBI" id="CHEBI:49883"/>
        <note>4Fe-4S-S-AdoMet</note>
    </ligand>
</feature>
<dbReference type="SUPFAM" id="SSF102114">
    <property type="entry name" value="Radical SAM enzymes"/>
    <property type="match status" value="1"/>
</dbReference>
<dbReference type="SFLD" id="SFLDF00342">
    <property type="entry name" value="cyclic_dehypoxanthine_futalosi"/>
    <property type="match status" value="1"/>
</dbReference>
<evidence type="ECO:0000256" key="2">
    <source>
        <dbReference type="ARBA" id="ARBA00022691"/>
    </source>
</evidence>
<evidence type="ECO:0000259" key="7">
    <source>
        <dbReference type="PROSITE" id="PS51918"/>
    </source>
</evidence>
<dbReference type="SFLD" id="SFLDS00029">
    <property type="entry name" value="Radical_SAM"/>
    <property type="match status" value="1"/>
</dbReference>
<dbReference type="HAMAP" id="MF_00992">
    <property type="entry name" value="MqnC"/>
    <property type="match status" value="1"/>
</dbReference>
<dbReference type="InterPro" id="IPR007197">
    <property type="entry name" value="rSAM"/>
</dbReference>
<dbReference type="SFLD" id="SFLDG01064">
    <property type="entry name" value="F420__menaquinone_cofactor_bio"/>
    <property type="match status" value="1"/>
</dbReference>
<evidence type="ECO:0000256" key="5">
    <source>
        <dbReference type="ARBA" id="ARBA00023014"/>
    </source>
</evidence>
<dbReference type="Pfam" id="PF04055">
    <property type="entry name" value="Radical_SAM"/>
    <property type="match status" value="1"/>
</dbReference>
<dbReference type="SMART" id="SM00729">
    <property type="entry name" value="Elp3"/>
    <property type="match status" value="1"/>
</dbReference>
<dbReference type="RefSeq" id="WP_211430464.1">
    <property type="nucleotide sequence ID" value="NZ_CP072649.1"/>
</dbReference>
<dbReference type="InterPro" id="IPR020050">
    <property type="entry name" value="FO_synthase_su2"/>
</dbReference>
<keyword evidence="5 6" id="KW-0411">Iron-sulfur</keyword>
<protein>
    <recommendedName>
        <fullName evidence="6">Cyclic dehypoxanthine futalosine synthase</fullName>
        <shortName evidence="6">Cyclic DHFL synthase</shortName>
        <ecNumber evidence="6">1.21.98.1</ecNumber>
    </recommendedName>
    <alternativeName>
        <fullName evidence="6">Dehypoxanthine futalosine cyclase</fullName>
        <shortName evidence="6">DHFL cyclase</shortName>
    </alternativeName>
    <alternativeName>
        <fullName evidence="6">Menaquinone biosynthetic enzyme MqnC</fullName>
    </alternativeName>
</protein>
<keyword evidence="3 6" id="KW-0479">Metal-binding</keyword>
<feature type="binding site" evidence="6">
    <location>
        <position position="72"/>
    </location>
    <ligand>
        <name>[4Fe-4S] cluster</name>
        <dbReference type="ChEBI" id="CHEBI:49883"/>
        <note>4Fe-4S-S-AdoMet</note>
    </ligand>
</feature>